<dbReference type="PANTHER" id="PTHR34297:SF2">
    <property type="entry name" value="ASP23_GLS24 FAMILY ENVELOPE STRESS RESPONSE PROTEIN"/>
    <property type="match status" value="1"/>
</dbReference>
<protein>
    <recommendedName>
        <fullName evidence="4">Asp23/Gls24 family envelope stress response protein</fullName>
    </recommendedName>
</protein>
<evidence type="ECO:0008006" key="4">
    <source>
        <dbReference type="Google" id="ProtNLM"/>
    </source>
</evidence>
<dbReference type="InterPro" id="IPR005531">
    <property type="entry name" value="Asp23"/>
</dbReference>
<dbReference type="PANTHER" id="PTHR34297">
    <property type="entry name" value="HYPOTHETICAL CYTOSOLIC PROTEIN-RELATED"/>
    <property type="match status" value="1"/>
</dbReference>
<dbReference type="OrthoDB" id="9791482at2"/>
<dbReference type="STRING" id="562970.Btus_1430"/>
<dbReference type="KEGG" id="bts:Btus_1430"/>
<dbReference type="Proteomes" id="UP000002368">
    <property type="component" value="Chromosome"/>
</dbReference>
<keyword evidence="3" id="KW-1185">Reference proteome</keyword>
<evidence type="ECO:0000313" key="2">
    <source>
        <dbReference type="EMBL" id="ADG06143.1"/>
    </source>
</evidence>
<accession>D5WP84</accession>
<dbReference type="Pfam" id="PF03780">
    <property type="entry name" value="Asp23"/>
    <property type="match status" value="1"/>
</dbReference>
<organism evidence="2 3">
    <name type="scientific">Kyrpidia tusciae (strain DSM 2912 / NBRC 15312 / T2)</name>
    <name type="common">Bacillus tusciae</name>
    <dbReference type="NCBI Taxonomy" id="562970"/>
    <lineage>
        <taxon>Bacteria</taxon>
        <taxon>Bacillati</taxon>
        <taxon>Bacillota</taxon>
        <taxon>Bacilli</taxon>
        <taxon>Bacillales</taxon>
        <taxon>Alicyclobacillaceae</taxon>
        <taxon>Kyrpidia</taxon>
    </lineage>
</organism>
<sequence length="121" mass="13414">MPKELQTAIGKIFIVEDVIATIAGTAAMECYGLAGMASRRQVKDSLTEFLGRDNPGRGVEVQIRDDKTVVDLHIIVVYGMKISEVAHNVIEKVRYTLQDTLGITPDRINVYVQGVRVPEEK</sequence>
<name>D5WP84_KYRT2</name>
<gene>
    <name evidence="2" type="ordered locus">Btus_1430</name>
</gene>
<dbReference type="eggNOG" id="COG1302">
    <property type="taxonomic scope" value="Bacteria"/>
</dbReference>
<dbReference type="RefSeq" id="WP_013075432.1">
    <property type="nucleotide sequence ID" value="NC_014098.1"/>
</dbReference>
<reference evidence="2 3" key="1">
    <citation type="journal article" date="2011" name="Stand. Genomic Sci.">
        <title>Complete genome sequence of the thermophilic, hydrogen-oxidizing Bacillus tusciae type strain (T2) and reclassification in the new genus, Kyrpidia gen. nov. as Kyrpidia tusciae comb. nov. and emendation of the family Alicyclobacillaceae da Costa and Rainey, 2010.</title>
        <authorList>
            <person name="Klenk H.P."/>
            <person name="Lapidus A."/>
            <person name="Chertkov O."/>
            <person name="Copeland A."/>
            <person name="Del Rio T.G."/>
            <person name="Nolan M."/>
            <person name="Lucas S."/>
            <person name="Chen F."/>
            <person name="Tice H."/>
            <person name="Cheng J.F."/>
            <person name="Han C."/>
            <person name="Bruce D."/>
            <person name="Goodwin L."/>
            <person name="Pitluck S."/>
            <person name="Pati A."/>
            <person name="Ivanova N."/>
            <person name="Mavromatis K."/>
            <person name="Daum C."/>
            <person name="Chen A."/>
            <person name="Palaniappan K."/>
            <person name="Chang Y.J."/>
            <person name="Land M."/>
            <person name="Hauser L."/>
            <person name="Jeffries C.D."/>
            <person name="Detter J.C."/>
            <person name="Rohde M."/>
            <person name="Abt B."/>
            <person name="Pukall R."/>
            <person name="Goker M."/>
            <person name="Bristow J."/>
            <person name="Markowitz V."/>
            <person name="Hugenholtz P."/>
            <person name="Eisen J.A."/>
        </authorList>
    </citation>
    <scope>NUCLEOTIDE SEQUENCE [LARGE SCALE GENOMIC DNA]</scope>
    <source>
        <strain evidence="2 3">DSM 2912</strain>
    </source>
</reference>
<proteinExistence type="inferred from homology"/>
<evidence type="ECO:0000313" key="3">
    <source>
        <dbReference type="Proteomes" id="UP000002368"/>
    </source>
</evidence>
<dbReference type="HOGENOM" id="CLU_113198_2_0_9"/>
<comment type="similarity">
    <text evidence="1">Belongs to the asp23 family.</text>
</comment>
<dbReference type="AlphaFoldDB" id="D5WP84"/>
<dbReference type="EMBL" id="CP002017">
    <property type="protein sequence ID" value="ADG06143.1"/>
    <property type="molecule type" value="Genomic_DNA"/>
</dbReference>
<evidence type="ECO:0000256" key="1">
    <source>
        <dbReference type="ARBA" id="ARBA00005721"/>
    </source>
</evidence>